<organism evidence="5 6">
    <name type="scientific">Prymnesium parvum</name>
    <name type="common">Toxic golden alga</name>
    <dbReference type="NCBI Taxonomy" id="97485"/>
    <lineage>
        <taxon>Eukaryota</taxon>
        <taxon>Haptista</taxon>
        <taxon>Haptophyta</taxon>
        <taxon>Prymnesiophyceae</taxon>
        <taxon>Prymnesiales</taxon>
        <taxon>Prymnesiaceae</taxon>
        <taxon>Prymnesium</taxon>
    </lineage>
</organism>
<evidence type="ECO:0000313" key="5">
    <source>
        <dbReference type="EMBL" id="KAL1498469.1"/>
    </source>
</evidence>
<dbReference type="PROSITE" id="PS50082">
    <property type="entry name" value="WD_REPEATS_2"/>
    <property type="match status" value="2"/>
</dbReference>
<evidence type="ECO:0000259" key="3">
    <source>
        <dbReference type="Pfam" id="PF04192"/>
    </source>
</evidence>
<dbReference type="InterPro" id="IPR007319">
    <property type="entry name" value="WDR36/Utp21_C"/>
</dbReference>
<dbReference type="InterPro" id="IPR036322">
    <property type="entry name" value="WD40_repeat_dom_sf"/>
</dbReference>
<dbReference type="PANTHER" id="PTHR22840:SF12">
    <property type="entry name" value="WD REPEAT-CONTAINING PROTEIN 36"/>
    <property type="match status" value="1"/>
</dbReference>
<dbReference type="GO" id="GO:0034388">
    <property type="term" value="C:Pwp2p-containing subcomplex of 90S preribosome"/>
    <property type="evidence" value="ECO:0007669"/>
    <property type="project" value="TreeGrafter"/>
</dbReference>
<evidence type="ECO:0008006" key="7">
    <source>
        <dbReference type="Google" id="ProtNLM"/>
    </source>
</evidence>
<evidence type="ECO:0000259" key="4">
    <source>
        <dbReference type="Pfam" id="PF25171"/>
    </source>
</evidence>
<evidence type="ECO:0000313" key="6">
    <source>
        <dbReference type="Proteomes" id="UP001515480"/>
    </source>
</evidence>
<dbReference type="GO" id="GO:0006364">
    <property type="term" value="P:rRNA processing"/>
    <property type="evidence" value="ECO:0007669"/>
    <property type="project" value="InterPro"/>
</dbReference>
<reference evidence="5 6" key="1">
    <citation type="journal article" date="2024" name="Science">
        <title>Giant polyketide synthase enzymes in the biosynthesis of giant marine polyether toxins.</title>
        <authorList>
            <person name="Fallon T.R."/>
            <person name="Shende V.V."/>
            <person name="Wierzbicki I.H."/>
            <person name="Pendleton A.L."/>
            <person name="Watervoot N.F."/>
            <person name="Auber R.P."/>
            <person name="Gonzalez D.J."/>
            <person name="Wisecaver J.H."/>
            <person name="Moore B.S."/>
        </authorList>
    </citation>
    <scope>NUCLEOTIDE SEQUENCE [LARGE SCALE GENOMIC DNA]</scope>
    <source>
        <strain evidence="5 6">12B1</strain>
    </source>
</reference>
<dbReference type="AlphaFoldDB" id="A0AB34IE91"/>
<keyword evidence="6" id="KW-1185">Reference proteome</keyword>
<sequence length="946" mass="102304">MPAHASPVPRPPPPSPPPPSSSPPCLLLPYRAVGLVTDGVPFAVVQHGTDTFVTTATGTGFQTWSAHERLRQVFVGPPLPAAVSALCAHEEYTIACCGRAALVYRRADLLCTCDGGEHEAPIAHALTLGSSLVTVCERGVLVVWSLPSGEVVRRLHAGFAPTAMCHPATYLNKVVLGAPDGRVQIWNLRSGALVHESSAFGKPGGDFASAVMSLEQSPALDVVAIGFQSGKLVLHNLKFDEAVVAFAHERGDAVRALAFRSDGQPLLVSCGAHGSLYVWDLAKRTRVTSHADAHAGPISAAHFIRGTAEMITCGEADNALRVWIFDRPDGGARLLRERSGHSAPPTCVRFHHDGVSVGGGPAGQAYLISGGTDRTLRLSSIWSAQQDVELSQRREERKRPQLEMSSLERRLPAVVQISSSQVRERDWANCLTAHAGCSAAYCWDTTKKALAPHVLAPTPPSPVTAVAISSCGHFGFVGLERGAIYKYNLQSGEQRALTSKVERHAGAVRGIQPEGTAQCIFTGGADATLRTYSARDLKLQRVLEMGSAVAFLRHLRDSVLLAACCDDRSIQVVDTVTYKVVRRYSGHTNTLTDAAWSPDGRWLLSTSLDCTIRIVDVPSAQLIGWYSLSRPATSIALSPAGEYIATTHANTTAICVWANRSVFSSVLVEVAGDKPVPLEMPSELAMDDDDELDDECSGDEEGEEDEAEAEADERQAAELQPTDVQLHADMFTLSALPAAHWKTLLSLDVVKQRNKPVEPPKAPQAAPFFLPTLPGVERTFDPTPIDEQQERGPLVGGDEPPKKKTRMLQSRGVSSKSKLVQLLYADGEDALSQDTSEAVMRHLQSLSPSAVELELHSLSAEDDDGRQLALMIDFFKRQLSCRRDFELTQAFLAVFLKIHATSLASRSTYRSALTQLQTVQAQNWKTLRDLLHQDSCLLSFLSRAQS</sequence>
<feature type="domain" description="WDR36/Utp21 C-terminal" evidence="3">
    <location>
        <begin position="725"/>
        <end position="942"/>
    </location>
</feature>
<feature type="region of interest" description="Disordered" evidence="2">
    <location>
        <begin position="1"/>
        <end position="22"/>
    </location>
</feature>
<dbReference type="Gene3D" id="2.130.10.10">
    <property type="entry name" value="YVTN repeat-like/Quinoprotein amine dehydrogenase"/>
    <property type="match status" value="2"/>
</dbReference>
<dbReference type="PANTHER" id="PTHR22840">
    <property type="entry name" value="WD REPEAT-CONTAINING PROTEIN 36"/>
    <property type="match status" value="1"/>
</dbReference>
<evidence type="ECO:0000256" key="1">
    <source>
        <dbReference type="PROSITE-ProRule" id="PRU00221"/>
    </source>
</evidence>
<gene>
    <name evidence="5" type="ORF">AB1Y20_013794</name>
</gene>
<dbReference type="Proteomes" id="UP001515480">
    <property type="component" value="Unassembled WGS sequence"/>
</dbReference>
<evidence type="ECO:0000256" key="2">
    <source>
        <dbReference type="SAM" id="MobiDB-lite"/>
    </source>
</evidence>
<dbReference type="InterPro" id="IPR059157">
    <property type="entry name" value="WDR36-Utp21_N"/>
</dbReference>
<accession>A0AB34IE91</accession>
<dbReference type="Pfam" id="PF25171">
    <property type="entry name" value="Beta-prop_WDR36-Utp21_1st"/>
    <property type="match status" value="1"/>
</dbReference>
<dbReference type="InterPro" id="IPR001680">
    <property type="entry name" value="WD40_rpt"/>
</dbReference>
<feature type="compositionally biased region" description="Acidic residues" evidence="2">
    <location>
        <begin position="685"/>
        <end position="711"/>
    </location>
</feature>
<feature type="region of interest" description="Disordered" evidence="2">
    <location>
        <begin position="678"/>
        <end position="716"/>
    </location>
</feature>
<feature type="region of interest" description="Disordered" evidence="2">
    <location>
        <begin position="782"/>
        <end position="810"/>
    </location>
</feature>
<feature type="compositionally biased region" description="Pro residues" evidence="2">
    <location>
        <begin position="8"/>
        <end position="22"/>
    </location>
</feature>
<protein>
    <recommendedName>
        <fullName evidence="7">Small-subunit processome Utp21 domain-containing protein</fullName>
    </recommendedName>
</protein>
<keyword evidence="1" id="KW-0853">WD repeat</keyword>
<dbReference type="InterPro" id="IPR015943">
    <property type="entry name" value="WD40/YVTN_repeat-like_dom_sf"/>
</dbReference>
<name>A0AB34IE91_PRYPA</name>
<dbReference type="EMBL" id="JBGBPQ010000027">
    <property type="protein sequence ID" value="KAL1498469.1"/>
    <property type="molecule type" value="Genomic_DNA"/>
</dbReference>
<dbReference type="SMART" id="SM00320">
    <property type="entry name" value="WD40"/>
    <property type="match status" value="9"/>
</dbReference>
<dbReference type="SUPFAM" id="SSF50978">
    <property type="entry name" value="WD40 repeat-like"/>
    <property type="match status" value="2"/>
</dbReference>
<feature type="repeat" description="WD" evidence="1">
    <location>
        <begin position="584"/>
        <end position="625"/>
    </location>
</feature>
<feature type="repeat" description="WD" evidence="1">
    <location>
        <begin position="247"/>
        <end position="289"/>
    </location>
</feature>
<dbReference type="Pfam" id="PF04192">
    <property type="entry name" value="Utp21"/>
    <property type="match status" value="1"/>
</dbReference>
<feature type="domain" description="WDR36/Utp21 N-terminal" evidence="4">
    <location>
        <begin position="53"/>
        <end position="326"/>
    </location>
</feature>
<dbReference type="PROSITE" id="PS50294">
    <property type="entry name" value="WD_REPEATS_REGION"/>
    <property type="match status" value="1"/>
</dbReference>
<proteinExistence type="predicted"/>
<comment type="caution">
    <text evidence="5">The sequence shown here is derived from an EMBL/GenBank/DDBJ whole genome shotgun (WGS) entry which is preliminary data.</text>
</comment>
<dbReference type="GO" id="GO:0032040">
    <property type="term" value="C:small-subunit processome"/>
    <property type="evidence" value="ECO:0007669"/>
    <property type="project" value="InterPro"/>
</dbReference>
<dbReference type="Pfam" id="PF25168">
    <property type="entry name" value="Beta-prop_WDR36-Utp21_2nd"/>
    <property type="match status" value="1"/>
</dbReference>